<feature type="transmembrane region" description="Helical" evidence="9">
    <location>
        <begin position="90"/>
        <end position="108"/>
    </location>
</feature>
<keyword evidence="7 9" id="KW-0472">Membrane</keyword>
<sequence length="284" mass="29366">MGDALVDVLNALHLIGLLVVVALGLGITLGVMGVISLAHLAFIAIGAYTTYAVMEAGGSFWLALLAAPAAGMAIGVATERSVIRFLYQRPLDTVLATWGVGLILLQTLELVFGSRSKPVDAPLSGQIRLLGTSYPQYRAFTIVAAVAVSALALWWLYRTTFGLQIRAIISDREIAPAIGINTARVNTLAFGIGSAFAAFAGVLLAGQTNVTPWIGLPYLVPALLVVLIGGQGSIPGLLAAAAILGVSQQFFTEALTPVTANAIVLALAVVLARLRPAGLLGSAR</sequence>
<dbReference type="GO" id="GO:0005886">
    <property type="term" value="C:plasma membrane"/>
    <property type="evidence" value="ECO:0007669"/>
    <property type="project" value="UniProtKB-SubCell"/>
</dbReference>
<name>A0A841BZB8_9ACTN</name>
<proteinExistence type="inferred from homology"/>
<dbReference type="AlphaFoldDB" id="A0A841BZB8"/>
<reference evidence="10 11" key="1">
    <citation type="submission" date="2020-08" db="EMBL/GenBank/DDBJ databases">
        <title>Sequencing the genomes of 1000 actinobacteria strains.</title>
        <authorList>
            <person name="Klenk H.-P."/>
        </authorList>
    </citation>
    <scope>NUCLEOTIDE SEQUENCE [LARGE SCALE GENOMIC DNA]</scope>
    <source>
        <strain evidence="10 11">DSM 45362</strain>
    </source>
</reference>
<dbReference type="InterPro" id="IPR052157">
    <property type="entry name" value="BCAA_transport_permease"/>
</dbReference>
<comment type="subcellular location">
    <subcellularLocation>
        <location evidence="1">Cell membrane</location>
        <topology evidence="1">Multi-pass membrane protein</topology>
    </subcellularLocation>
</comment>
<evidence type="ECO:0000256" key="7">
    <source>
        <dbReference type="ARBA" id="ARBA00023136"/>
    </source>
</evidence>
<dbReference type="Pfam" id="PF02653">
    <property type="entry name" value="BPD_transp_2"/>
    <property type="match status" value="1"/>
</dbReference>
<evidence type="ECO:0000256" key="5">
    <source>
        <dbReference type="ARBA" id="ARBA00022970"/>
    </source>
</evidence>
<keyword evidence="3" id="KW-1003">Cell membrane</keyword>
<keyword evidence="6 9" id="KW-1133">Transmembrane helix</keyword>
<gene>
    <name evidence="10" type="ORF">F4553_007931</name>
</gene>
<dbReference type="EMBL" id="JACHMN010000003">
    <property type="protein sequence ID" value="MBB5874497.1"/>
    <property type="molecule type" value="Genomic_DNA"/>
</dbReference>
<feature type="transmembrane region" description="Helical" evidence="9">
    <location>
        <begin position="137"/>
        <end position="157"/>
    </location>
</feature>
<evidence type="ECO:0000256" key="8">
    <source>
        <dbReference type="ARBA" id="ARBA00037998"/>
    </source>
</evidence>
<evidence type="ECO:0000256" key="4">
    <source>
        <dbReference type="ARBA" id="ARBA00022692"/>
    </source>
</evidence>
<comment type="caution">
    <text evidence="10">The sequence shown here is derived from an EMBL/GenBank/DDBJ whole genome shotgun (WGS) entry which is preliminary data.</text>
</comment>
<evidence type="ECO:0000256" key="1">
    <source>
        <dbReference type="ARBA" id="ARBA00004651"/>
    </source>
</evidence>
<feature type="transmembrane region" description="Helical" evidence="9">
    <location>
        <begin position="188"/>
        <end position="206"/>
    </location>
</feature>
<evidence type="ECO:0000256" key="6">
    <source>
        <dbReference type="ARBA" id="ARBA00022989"/>
    </source>
</evidence>
<dbReference type="PANTHER" id="PTHR11795:SF447">
    <property type="entry name" value="ABC TRANSPORTER PERMEASE PROTEIN"/>
    <property type="match status" value="1"/>
</dbReference>
<keyword evidence="2" id="KW-0813">Transport</keyword>
<organism evidence="10 11">
    <name type="scientific">Allocatelliglobosispora scoriae</name>
    <dbReference type="NCBI Taxonomy" id="643052"/>
    <lineage>
        <taxon>Bacteria</taxon>
        <taxon>Bacillati</taxon>
        <taxon>Actinomycetota</taxon>
        <taxon>Actinomycetes</taxon>
        <taxon>Micromonosporales</taxon>
        <taxon>Micromonosporaceae</taxon>
        <taxon>Allocatelliglobosispora</taxon>
    </lineage>
</organism>
<keyword evidence="5" id="KW-0029">Amino-acid transport</keyword>
<evidence type="ECO:0000256" key="3">
    <source>
        <dbReference type="ARBA" id="ARBA00022475"/>
    </source>
</evidence>
<feature type="transmembrane region" description="Helical" evidence="9">
    <location>
        <begin position="218"/>
        <end position="242"/>
    </location>
</feature>
<dbReference type="Proteomes" id="UP000587527">
    <property type="component" value="Unassembled WGS sequence"/>
</dbReference>
<protein>
    <submittedName>
        <fullName evidence="10">Branched-chain amino acid transport system permease protein/urea transport system permease protein</fullName>
    </submittedName>
</protein>
<keyword evidence="4 9" id="KW-0812">Transmembrane</keyword>
<evidence type="ECO:0000313" key="10">
    <source>
        <dbReference type="EMBL" id="MBB5874497.1"/>
    </source>
</evidence>
<comment type="similarity">
    <text evidence="8">Belongs to the binding-protein-dependent transport system permease family. LivHM subfamily.</text>
</comment>
<evidence type="ECO:0000313" key="11">
    <source>
        <dbReference type="Proteomes" id="UP000587527"/>
    </source>
</evidence>
<evidence type="ECO:0000256" key="2">
    <source>
        <dbReference type="ARBA" id="ARBA00022448"/>
    </source>
</evidence>
<keyword evidence="11" id="KW-1185">Reference proteome</keyword>
<dbReference type="GO" id="GO:0022857">
    <property type="term" value="F:transmembrane transporter activity"/>
    <property type="evidence" value="ECO:0007669"/>
    <property type="project" value="InterPro"/>
</dbReference>
<dbReference type="GO" id="GO:0006865">
    <property type="term" value="P:amino acid transport"/>
    <property type="evidence" value="ECO:0007669"/>
    <property type="project" value="UniProtKB-KW"/>
</dbReference>
<evidence type="ECO:0000256" key="9">
    <source>
        <dbReference type="SAM" id="Phobius"/>
    </source>
</evidence>
<feature type="transmembrane region" description="Helical" evidence="9">
    <location>
        <begin position="12"/>
        <end position="30"/>
    </location>
</feature>
<feature type="transmembrane region" description="Helical" evidence="9">
    <location>
        <begin position="254"/>
        <end position="274"/>
    </location>
</feature>
<accession>A0A841BZB8</accession>
<dbReference type="PANTHER" id="PTHR11795">
    <property type="entry name" value="BRANCHED-CHAIN AMINO ACID TRANSPORT SYSTEM PERMEASE PROTEIN LIVH"/>
    <property type="match status" value="1"/>
</dbReference>
<dbReference type="RefSeq" id="WP_184846666.1">
    <property type="nucleotide sequence ID" value="NZ_JACHMN010000003.1"/>
</dbReference>
<feature type="transmembrane region" description="Helical" evidence="9">
    <location>
        <begin position="60"/>
        <end position="78"/>
    </location>
</feature>
<dbReference type="CDD" id="cd06582">
    <property type="entry name" value="TM_PBP1_LivH_like"/>
    <property type="match status" value="1"/>
</dbReference>
<dbReference type="InterPro" id="IPR001851">
    <property type="entry name" value="ABC_transp_permease"/>
</dbReference>